<reference evidence="2 3" key="1">
    <citation type="journal article" date="2008" name="BMC Genomics">
        <title>Complete genome of Phenylobacterium zucineum - a novel facultative intracellular bacterium isolated from human erythroleukemia cell line K562.</title>
        <authorList>
            <person name="Luo Y."/>
            <person name="Xu X."/>
            <person name="Ding Z."/>
            <person name="Liu Z."/>
            <person name="Zhang B."/>
            <person name="Yan Z."/>
            <person name="Sun J."/>
            <person name="Hu S."/>
            <person name="Hu X."/>
        </authorList>
    </citation>
    <scope>NUCLEOTIDE SEQUENCE [LARGE SCALE GENOMIC DNA]</scope>
    <source>
        <strain evidence="2 3">HLK1</strain>
    </source>
</reference>
<evidence type="ECO:0000313" key="2">
    <source>
        <dbReference type="EMBL" id="ACG77838.1"/>
    </source>
</evidence>
<sequence length="280" mass="30873">MRGRGYVLDFSDPGFSDFFAAELDVDIDDPIYAENGGSKGKRLRCFLQKVDGATAARTLQALWEHRAEFLARTNQPDPVVNAEGRFLSLIARLMDRAEGGTGGQAPVPATDWRLQAELKDGLIAIASLPPQERGYEFEAFLRRSFDAAGLAAREPFRNLGEQIDGSFLLGHETYLLEAKWTASPIGVADLHGFHGKLEQKASWARGLFVSYNGFSEQRLAAFGPGKRLICMDGRDLFDALDRSIPLAAVLERKVRRAAETGRAFIPVSELFASAPTREPR</sequence>
<proteinExistence type="predicted"/>
<protein>
    <recommendedName>
        <fullName evidence="1">Restriction endonuclease type IV Mrr domain-containing protein</fullName>
    </recommendedName>
</protein>
<dbReference type="RefSeq" id="WP_012521982.1">
    <property type="nucleotide sequence ID" value="NC_011144.1"/>
</dbReference>
<accession>B4R9S4</accession>
<name>B4R9S4_PHEZH</name>
<dbReference type="InterPro" id="IPR011335">
    <property type="entry name" value="Restrct_endonuc-II-like"/>
</dbReference>
<dbReference type="SUPFAM" id="SSF52980">
    <property type="entry name" value="Restriction endonuclease-like"/>
    <property type="match status" value="1"/>
</dbReference>
<dbReference type="Pfam" id="PF04471">
    <property type="entry name" value="Mrr_cat"/>
    <property type="match status" value="1"/>
</dbReference>
<gene>
    <name evidence="2" type="ordered locus">PHZ_c1425</name>
</gene>
<dbReference type="GO" id="GO:0009307">
    <property type="term" value="P:DNA restriction-modification system"/>
    <property type="evidence" value="ECO:0007669"/>
    <property type="project" value="InterPro"/>
</dbReference>
<keyword evidence="3" id="KW-1185">Reference proteome</keyword>
<evidence type="ECO:0000259" key="1">
    <source>
        <dbReference type="Pfam" id="PF04471"/>
    </source>
</evidence>
<dbReference type="EMBL" id="CP000747">
    <property type="protein sequence ID" value="ACG77838.1"/>
    <property type="molecule type" value="Genomic_DNA"/>
</dbReference>
<dbReference type="GO" id="GO:0004519">
    <property type="term" value="F:endonuclease activity"/>
    <property type="evidence" value="ECO:0007669"/>
    <property type="project" value="InterPro"/>
</dbReference>
<dbReference type="Proteomes" id="UP000001868">
    <property type="component" value="Chromosome"/>
</dbReference>
<dbReference type="KEGG" id="pzu:PHZ_c1425"/>
<dbReference type="STRING" id="450851.PHZ_c1425"/>
<dbReference type="GO" id="GO:0003677">
    <property type="term" value="F:DNA binding"/>
    <property type="evidence" value="ECO:0007669"/>
    <property type="project" value="InterPro"/>
</dbReference>
<feature type="domain" description="Restriction endonuclease type IV Mrr" evidence="1">
    <location>
        <begin position="134"/>
        <end position="239"/>
    </location>
</feature>
<organism evidence="2 3">
    <name type="scientific">Phenylobacterium zucineum (strain HLK1)</name>
    <dbReference type="NCBI Taxonomy" id="450851"/>
    <lineage>
        <taxon>Bacteria</taxon>
        <taxon>Pseudomonadati</taxon>
        <taxon>Pseudomonadota</taxon>
        <taxon>Alphaproteobacteria</taxon>
        <taxon>Caulobacterales</taxon>
        <taxon>Caulobacteraceae</taxon>
        <taxon>Phenylobacterium</taxon>
    </lineage>
</organism>
<dbReference type="eggNOG" id="COG1715">
    <property type="taxonomic scope" value="Bacteria"/>
</dbReference>
<dbReference type="HOGENOM" id="CLU_082352_0_0_5"/>
<evidence type="ECO:0000313" key="3">
    <source>
        <dbReference type="Proteomes" id="UP000001868"/>
    </source>
</evidence>
<dbReference type="AlphaFoldDB" id="B4R9S4"/>
<dbReference type="InterPro" id="IPR007560">
    <property type="entry name" value="Restrct_endonuc_IV_Mrr"/>
</dbReference>